<sequence length="127" mass="13763">EQASNASSPLIRSPLPENFYDQCSLTSKISQSSLAKRHSPESVYSQLSSTPNVTPSSLTRNYSFENTVNQWSSASTTSNTINVSLSSLIGLFKSDLEVCLYLVQHSALINLALSMTNADGQESVITQ</sequence>
<evidence type="ECO:0000313" key="2">
    <source>
        <dbReference type="Proteomes" id="UP000789366"/>
    </source>
</evidence>
<proteinExistence type="predicted"/>
<reference evidence="1" key="1">
    <citation type="submission" date="2021-06" db="EMBL/GenBank/DDBJ databases">
        <authorList>
            <person name="Kallberg Y."/>
            <person name="Tangrot J."/>
            <person name="Rosling A."/>
        </authorList>
    </citation>
    <scope>NUCLEOTIDE SEQUENCE</scope>
    <source>
        <strain evidence="1">28 12/20/2015</strain>
    </source>
</reference>
<name>A0ACA9Q3U5_9GLOM</name>
<comment type="caution">
    <text evidence="1">The sequence shown here is derived from an EMBL/GenBank/DDBJ whole genome shotgun (WGS) entry which is preliminary data.</text>
</comment>
<organism evidence="1 2">
    <name type="scientific">Cetraspora pellucida</name>
    <dbReference type="NCBI Taxonomy" id="1433469"/>
    <lineage>
        <taxon>Eukaryota</taxon>
        <taxon>Fungi</taxon>
        <taxon>Fungi incertae sedis</taxon>
        <taxon>Mucoromycota</taxon>
        <taxon>Glomeromycotina</taxon>
        <taxon>Glomeromycetes</taxon>
        <taxon>Diversisporales</taxon>
        <taxon>Gigasporaceae</taxon>
        <taxon>Cetraspora</taxon>
    </lineage>
</organism>
<protein>
    <submittedName>
        <fullName evidence="1">16366_t:CDS:1</fullName>
    </submittedName>
</protein>
<accession>A0ACA9Q3U5</accession>
<gene>
    <name evidence="1" type="ORF">SPELUC_LOCUS13354</name>
</gene>
<dbReference type="EMBL" id="CAJVPW010034849">
    <property type="protein sequence ID" value="CAG8734484.1"/>
    <property type="molecule type" value="Genomic_DNA"/>
</dbReference>
<feature type="non-terminal residue" evidence="1">
    <location>
        <position position="1"/>
    </location>
</feature>
<evidence type="ECO:0000313" key="1">
    <source>
        <dbReference type="EMBL" id="CAG8734484.1"/>
    </source>
</evidence>
<dbReference type="Proteomes" id="UP000789366">
    <property type="component" value="Unassembled WGS sequence"/>
</dbReference>
<keyword evidence="2" id="KW-1185">Reference proteome</keyword>